<comment type="caution">
    <text evidence="3">The sequence shown here is derived from an EMBL/GenBank/DDBJ whole genome shotgun (WGS) entry which is preliminary data.</text>
</comment>
<reference evidence="3" key="2">
    <citation type="journal article" date="2021" name="PeerJ">
        <title>Extensive microbial diversity within the chicken gut microbiome revealed by metagenomics and culture.</title>
        <authorList>
            <person name="Gilroy R."/>
            <person name="Ravi A."/>
            <person name="Getino M."/>
            <person name="Pursley I."/>
            <person name="Horton D.L."/>
            <person name="Alikhan N.F."/>
            <person name="Baker D."/>
            <person name="Gharbi K."/>
            <person name="Hall N."/>
            <person name="Watson M."/>
            <person name="Adriaenssens E.M."/>
            <person name="Foster-Nyarko E."/>
            <person name="Jarju S."/>
            <person name="Secka A."/>
            <person name="Antonio M."/>
            <person name="Oren A."/>
            <person name="Chaudhuri R.R."/>
            <person name="La Ragione R."/>
            <person name="Hildebrand F."/>
            <person name="Pallen M.J."/>
        </authorList>
    </citation>
    <scope>NUCLEOTIDE SEQUENCE</scope>
    <source>
        <strain evidence="3">6919</strain>
    </source>
</reference>
<organism evidence="3 4">
    <name type="scientific">Candidatus Limisoma faecipullorum</name>
    <dbReference type="NCBI Taxonomy" id="2840854"/>
    <lineage>
        <taxon>Bacteria</taxon>
        <taxon>Pseudomonadati</taxon>
        <taxon>Bacteroidota</taxon>
        <taxon>Bacteroidia</taxon>
        <taxon>Bacteroidales</taxon>
        <taxon>Candidatus Limisoma</taxon>
    </lineage>
</organism>
<dbReference type="SUPFAM" id="SSF52540">
    <property type="entry name" value="P-loop containing nucleoside triphosphate hydrolases"/>
    <property type="match status" value="1"/>
</dbReference>
<dbReference type="Proteomes" id="UP000823598">
    <property type="component" value="Unassembled WGS sequence"/>
</dbReference>
<evidence type="ECO:0000313" key="4">
    <source>
        <dbReference type="Proteomes" id="UP000823598"/>
    </source>
</evidence>
<dbReference type="InterPro" id="IPR025420">
    <property type="entry name" value="DUF4143"/>
</dbReference>
<reference evidence="3" key="1">
    <citation type="submission" date="2020-10" db="EMBL/GenBank/DDBJ databases">
        <authorList>
            <person name="Gilroy R."/>
        </authorList>
    </citation>
    <scope>NUCLEOTIDE SEQUENCE</scope>
    <source>
        <strain evidence="3">6919</strain>
    </source>
</reference>
<name>A0A9D9NKA0_9BACT</name>
<sequence>MRERVFKRKIYDQMLKWKKESNGNTALLIKGARRIGKSTIVEEFARKEYQSYIIIDFSIVGEAVKELFSDLSDLNYFFLRLQSLFNVSLYERKSVIVFDEVQLFPPARQSIKHLVKDHRYDYIETGSLLSIKKNVKGIVIPSEETRVSMYPMDYEEFLLAIGKEQTYELIKHSYDNFLPLGDAVNRDMMRDFRLYMLIGGMPQAVNAYLELNDFAAVDAVKRNILELYMDDFRKIDPSGRISRLFFSIPAELSRNTMRYKVGSVIENATVLRLGELLMDMADSMTVNFAYHANDPNVGFSIHADYNRFKMFLSDTGLFITLAFMDKDYTENEIYRKLLSDKLSADLGYVYENVIAQMLKSAGNELFYYTFKEEVAKVDMKKATVNRNYEVDFLLSRKDKICPIEVKSSGYNSHKSLDKFRERFSERIQRRYLLYTKDVRKDNDILCLPVYMAAFL</sequence>
<dbReference type="InterPro" id="IPR027417">
    <property type="entry name" value="P-loop_NTPase"/>
</dbReference>
<dbReference type="EMBL" id="JADIMC010000070">
    <property type="protein sequence ID" value="MBO8476596.1"/>
    <property type="molecule type" value="Genomic_DNA"/>
</dbReference>
<keyword evidence="3" id="KW-0067">ATP-binding</keyword>
<dbReference type="Gene3D" id="3.40.50.300">
    <property type="entry name" value="P-loop containing nucleotide triphosphate hydrolases"/>
    <property type="match status" value="1"/>
</dbReference>
<dbReference type="Pfam" id="PF13173">
    <property type="entry name" value="AAA_14"/>
    <property type="match status" value="1"/>
</dbReference>
<dbReference type="InterPro" id="IPR041682">
    <property type="entry name" value="AAA_14"/>
</dbReference>
<dbReference type="PANTHER" id="PTHR33295:SF7">
    <property type="entry name" value="ATPASE"/>
    <property type="match status" value="1"/>
</dbReference>
<protein>
    <submittedName>
        <fullName evidence="3">ATP-binding protein</fullName>
    </submittedName>
</protein>
<dbReference type="Pfam" id="PF13635">
    <property type="entry name" value="DUF4143"/>
    <property type="match status" value="1"/>
</dbReference>
<keyword evidence="3" id="KW-0547">Nucleotide-binding</keyword>
<feature type="domain" description="DUF4143" evidence="2">
    <location>
        <begin position="235"/>
        <end position="408"/>
    </location>
</feature>
<evidence type="ECO:0000313" key="3">
    <source>
        <dbReference type="EMBL" id="MBO8476596.1"/>
    </source>
</evidence>
<proteinExistence type="predicted"/>
<gene>
    <name evidence="3" type="ORF">IAB88_06350</name>
</gene>
<feature type="domain" description="AAA" evidence="1">
    <location>
        <begin position="24"/>
        <end position="158"/>
    </location>
</feature>
<evidence type="ECO:0000259" key="1">
    <source>
        <dbReference type="Pfam" id="PF13173"/>
    </source>
</evidence>
<evidence type="ECO:0000259" key="2">
    <source>
        <dbReference type="Pfam" id="PF13635"/>
    </source>
</evidence>
<dbReference type="PANTHER" id="PTHR33295">
    <property type="entry name" value="ATPASE"/>
    <property type="match status" value="1"/>
</dbReference>
<dbReference type="AlphaFoldDB" id="A0A9D9NKA0"/>
<dbReference type="GO" id="GO:0005524">
    <property type="term" value="F:ATP binding"/>
    <property type="evidence" value="ECO:0007669"/>
    <property type="project" value="UniProtKB-KW"/>
</dbReference>
<accession>A0A9D9NKA0</accession>